<accession>A0A0E0APX4</accession>
<feature type="transmembrane region" description="Helical" evidence="13">
    <location>
        <begin position="59"/>
        <end position="80"/>
    </location>
</feature>
<dbReference type="STRING" id="40148.A0A0E0APX4"/>
<evidence type="ECO:0000256" key="12">
    <source>
        <dbReference type="RuleBase" id="RU000461"/>
    </source>
</evidence>
<dbReference type="GO" id="GO:0004497">
    <property type="term" value="F:monooxygenase activity"/>
    <property type="evidence" value="ECO:0007669"/>
    <property type="project" value="UniProtKB-KW"/>
</dbReference>
<dbReference type="eggNOG" id="KOG0156">
    <property type="taxonomic scope" value="Eukaryota"/>
</dbReference>
<evidence type="ECO:0000256" key="4">
    <source>
        <dbReference type="ARBA" id="ARBA00022617"/>
    </source>
</evidence>
<protein>
    <submittedName>
        <fullName evidence="14">Uncharacterized protein</fullName>
    </submittedName>
</protein>
<dbReference type="InterPro" id="IPR017972">
    <property type="entry name" value="Cyt_P450_CS"/>
</dbReference>
<keyword evidence="5 13" id="KW-0812">Transmembrane</keyword>
<sequence length="574" mass="64867">MEGGNKKRYNTNTQIVMNDMDEQPSMARSGIKSQRRLTLWLSSIDEAKLAMELNNTEPLTAVSAQAAAVLLLLLLLLRFARATTMAGDRKSVLLSKLPSPPLRLPVIGHMHLVGSLPHVSLRDLAVKHGPDLMLLRLGSIPTLVVSSPRAAEAVLRTHDLAFASRPRAMIPDIITYGATDSCYGPYGDHFRKVRKAVTVHLLNSHKVQAYRPAREEEVRLVIAKLRDAAAGAAAPVDMSELLHSFANDLICRAVSGKFFREEGRNKLFRELIDTNASLLGGFNLEDYFPSLARTKLLSKVICARAMGVRRRWDQLLDKLIDDHATRLVRRHDQDQDDDDDAQQQQDSDFIDILLYHQEEYGFTRDNIKAILVDMFEAGTDTSYLVLESAMVELMRKPHLLAKLQDEVRRVVPKGQEIVNEDNIVDMVYLKAVIKETLRLHPPAPLYIPHLSREDCSINGYMIPTGTRVFVNAWALGRDANFWDMPDEFLPERFMDFNIDFKGHDFHFLPFGSGRRMCPGIHSATVTLEIMLANLMYCFNWKLPAGMKEEDIDMTEVFGLTVHQKEKLFLVPQAA</sequence>
<evidence type="ECO:0000256" key="6">
    <source>
        <dbReference type="ARBA" id="ARBA00022723"/>
    </source>
</evidence>
<keyword evidence="9 11" id="KW-0408">Iron</keyword>
<reference evidence="14" key="1">
    <citation type="submission" date="2015-04" db="UniProtKB">
        <authorList>
            <consortium name="EnsemblPlants"/>
        </authorList>
    </citation>
    <scope>IDENTIFICATION</scope>
</reference>
<dbReference type="GO" id="GO:0016705">
    <property type="term" value="F:oxidoreductase activity, acting on paired donors, with incorporation or reduction of molecular oxygen"/>
    <property type="evidence" value="ECO:0007669"/>
    <property type="project" value="InterPro"/>
</dbReference>
<keyword evidence="15" id="KW-1185">Reference proteome</keyword>
<evidence type="ECO:0000256" key="7">
    <source>
        <dbReference type="ARBA" id="ARBA00022989"/>
    </source>
</evidence>
<evidence type="ECO:0000256" key="2">
    <source>
        <dbReference type="ARBA" id="ARBA00005179"/>
    </source>
</evidence>
<dbReference type="Gene3D" id="1.10.630.10">
    <property type="entry name" value="Cytochrome P450"/>
    <property type="match status" value="1"/>
</dbReference>
<keyword evidence="4 11" id="KW-0349">Heme</keyword>
<organism evidence="14">
    <name type="scientific">Oryza glumipatula</name>
    <dbReference type="NCBI Taxonomy" id="40148"/>
    <lineage>
        <taxon>Eukaryota</taxon>
        <taxon>Viridiplantae</taxon>
        <taxon>Streptophyta</taxon>
        <taxon>Embryophyta</taxon>
        <taxon>Tracheophyta</taxon>
        <taxon>Spermatophyta</taxon>
        <taxon>Magnoliopsida</taxon>
        <taxon>Liliopsida</taxon>
        <taxon>Poales</taxon>
        <taxon>Poaceae</taxon>
        <taxon>BOP clade</taxon>
        <taxon>Oryzoideae</taxon>
        <taxon>Oryzeae</taxon>
        <taxon>Oryzinae</taxon>
        <taxon>Oryza</taxon>
    </lineage>
</organism>
<evidence type="ECO:0000256" key="10">
    <source>
        <dbReference type="ARBA" id="ARBA00023033"/>
    </source>
</evidence>
<dbReference type="FunFam" id="1.10.630.10:FF:000055">
    <property type="entry name" value="Cytochrome P450 71A26"/>
    <property type="match status" value="1"/>
</dbReference>
<evidence type="ECO:0000313" key="14">
    <source>
        <dbReference type="EnsemblPlants" id="OGLUM08G00500.1"/>
    </source>
</evidence>
<dbReference type="InterPro" id="IPR036396">
    <property type="entry name" value="Cyt_P450_sf"/>
</dbReference>
<reference evidence="14" key="2">
    <citation type="submission" date="2018-05" db="EMBL/GenBank/DDBJ databases">
        <title>OgluRS3 (Oryza glumaepatula Reference Sequence Version 3).</title>
        <authorList>
            <person name="Zhang J."/>
            <person name="Kudrna D."/>
            <person name="Lee S."/>
            <person name="Talag J."/>
            <person name="Welchert J."/>
            <person name="Wing R.A."/>
        </authorList>
    </citation>
    <scope>NUCLEOTIDE SEQUENCE [LARGE SCALE GENOMIC DNA]</scope>
</reference>
<evidence type="ECO:0000256" key="11">
    <source>
        <dbReference type="PIRSR" id="PIRSR602401-1"/>
    </source>
</evidence>
<proteinExistence type="inferred from homology"/>
<evidence type="ECO:0000256" key="8">
    <source>
        <dbReference type="ARBA" id="ARBA00023002"/>
    </source>
</evidence>
<keyword evidence="13" id="KW-0472">Membrane</keyword>
<dbReference type="Pfam" id="PF00067">
    <property type="entry name" value="p450"/>
    <property type="match status" value="1"/>
</dbReference>
<evidence type="ECO:0000256" key="5">
    <source>
        <dbReference type="ARBA" id="ARBA00022692"/>
    </source>
</evidence>
<dbReference type="InterPro" id="IPR002401">
    <property type="entry name" value="Cyt_P450_E_grp-I"/>
</dbReference>
<comment type="pathway">
    <text evidence="2">Secondary metabolite biosynthesis.</text>
</comment>
<dbReference type="Proteomes" id="UP000026961">
    <property type="component" value="Chromosome 8"/>
</dbReference>
<dbReference type="PROSITE" id="PS00086">
    <property type="entry name" value="CYTOCHROME_P450"/>
    <property type="match status" value="1"/>
</dbReference>
<name>A0A0E0APX4_9ORYZ</name>
<dbReference type="GO" id="GO:0005506">
    <property type="term" value="F:iron ion binding"/>
    <property type="evidence" value="ECO:0007669"/>
    <property type="project" value="InterPro"/>
</dbReference>
<dbReference type="GO" id="GO:0020037">
    <property type="term" value="F:heme binding"/>
    <property type="evidence" value="ECO:0007669"/>
    <property type="project" value="InterPro"/>
</dbReference>
<evidence type="ECO:0000256" key="3">
    <source>
        <dbReference type="ARBA" id="ARBA00010617"/>
    </source>
</evidence>
<comment type="similarity">
    <text evidence="3 12">Belongs to the cytochrome P450 family.</text>
</comment>
<evidence type="ECO:0000256" key="1">
    <source>
        <dbReference type="ARBA" id="ARBA00001971"/>
    </source>
</evidence>
<evidence type="ECO:0000256" key="9">
    <source>
        <dbReference type="ARBA" id="ARBA00023004"/>
    </source>
</evidence>
<dbReference type="EnsemblPlants" id="OGLUM08G00500.1">
    <property type="protein sequence ID" value="OGLUM08G00500.1"/>
    <property type="gene ID" value="OGLUM08G00500"/>
</dbReference>
<keyword evidence="6 11" id="KW-0479">Metal-binding</keyword>
<dbReference type="PRINTS" id="PR00385">
    <property type="entry name" value="P450"/>
</dbReference>
<dbReference type="PANTHER" id="PTHR47955">
    <property type="entry name" value="CYTOCHROME P450 FAMILY 71 PROTEIN"/>
    <property type="match status" value="1"/>
</dbReference>
<dbReference type="PRINTS" id="PR00463">
    <property type="entry name" value="EP450I"/>
</dbReference>
<keyword evidence="8 12" id="KW-0560">Oxidoreductase</keyword>
<dbReference type="PANTHER" id="PTHR47955:SF14">
    <property type="entry name" value="OS01G0543600 PROTEIN"/>
    <property type="match status" value="1"/>
</dbReference>
<comment type="cofactor">
    <cofactor evidence="1 11">
        <name>heme</name>
        <dbReference type="ChEBI" id="CHEBI:30413"/>
    </cofactor>
</comment>
<dbReference type="SUPFAM" id="SSF48264">
    <property type="entry name" value="Cytochrome P450"/>
    <property type="match status" value="1"/>
</dbReference>
<dbReference type="Gramene" id="OGLUM08G00500.1">
    <property type="protein sequence ID" value="OGLUM08G00500.1"/>
    <property type="gene ID" value="OGLUM08G00500"/>
</dbReference>
<dbReference type="CDD" id="cd11072">
    <property type="entry name" value="CYP71-like"/>
    <property type="match status" value="1"/>
</dbReference>
<dbReference type="AlphaFoldDB" id="A0A0E0APX4"/>
<evidence type="ECO:0000313" key="15">
    <source>
        <dbReference type="Proteomes" id="UP000026961"/>
    </source>
</evidence>
<feature type="binding site" description="axial binding residue" evidence="11">
    <location>
        <position position="517"/>
    </location>
    <ligand>
        <name>heme</name>
        <dbReference type="ChEBI" id="CHEBI:30413"/>
    </ligand>
    <ligandPart>
        <name>Fe</name>
        <dbReference type="ChEBI" id="CHEBI:18248"/>
    </ligandPart>
</feature>
<keyword evidence="7 13" id="KW-1133">Transmembrane helix</keyword>
<keyword evidence="10 12" id="KW-0503">Monooxygenase</keyword>
<dbReference type="InterPro" id="IPR001128">
    <property type="entry name" value="Cyt_P450"/>
</dbReference>
<dbReference type="HOGENOM" id="CLU_001570_4_1_1"/>
<evidence type="ECO:0000256" key="13">
    <source>
        <dbReference type="SAM" id="Phobius"/>
    </source>
</evidence>